<gene>
    <name evidence="1" type="ORF">S01H4_16264</name>
</gene>
<evidence type="ECO:0008006" key="2">
    <source>
        <dbReference type="Google" id="ProtNLM"/>
    </source>
</evidence>
<evidence type="ECO:0000313" key="1">
    <source>
        <dbReference type="EMBL" id="GAG54233.1"/>
    </source>
</evidence>
<sequence>STTTLVGYQAGYEIKTAASNTFIGYQAGRSIEGSGSNVAVGKGALYASGANNNTVENVAVGYEALYNVTEFGAENTAVGYKALRSTTEGGEEINSANTAVGWLAGGDIGADSIENVFMGVSAGEGAGETGKVDGNVFVGYQAGQEINTGDYNIAIGYMAGEGWLDTESNLLVVDNTDTATPLIYGDFSADNISINGDFSVLMDVALDQVLIWQAATAGTEDQPLIFINDDRTGTTVSEKSEATLYIETVANRAILITGGYGIELDGGAGLTSSGEIYAEGHLWWGVRVDSIWDSNGVEDSLWTMRLANHSAADSSALFFSKLDVTGTTDFNDWTSPSIVLANNNGADGNDYAGVVMGERAQADVKVAHYFDFYAMTGSADGSPTADELPAIFRFGPNGTGVPSTYANTPGDVLFEGNTQVDGNSFVEGYNRTLTLYWQESFDHGRDVEKYDKSWDITDLNTQGNGTNTIETTPSRITLTTDNNA</sequence>
<organism evidence="1">
    <name type="scientific">marine sediment metagenome</name>
    <dbReference type="NCBI Taxonomy" id="412755"/>
    <lineage>
        <taxon>unclassified sequences</taxon>
        <taxon>metagenomes</taxon>
        <taxon>ecological metagenomes</taxon>
    </lineage>
</organism>
<dbReference type="AlphaFoldDB" id="X0Z158"/>
<accession>X0Z158</accession>
<proteinExistence type="predicted"/>
<name>X0Z158_9ZZZZ</name>
<comment type="caution">
    <text evidence="1">The sequence shown here is derived from an EMBL/GenBank/DDBJ whole genome shotgun (WGS) entry which is preliminary data.</text>
</comment>
<dbReference type="EMBL" id="BART01007124">
    <property type="protein sequence ID" value="GAG54233.1"/>
    <property type="molecule type" value="Genomic_DNA"/>
</dbReference>
<protein>
    <recommendedName>
        <fullName evidence="2">Trimeric autotransporter adhesin YadA-like head domain-containing protein</fullName>
    </recommendedName>
</protein>
<reference evidence="1" key="1">
    <citation type="journal article" date="2014" name="Front. Microbiol.">
        <title>High frequency of phylogenetically diverse reductive dehalogenase-homologous genes in deep subseafloor sedimentary metagenomes.</title>
        <authorList>
            <person name="Kawai M."/>
            <person name="Futagami T."/>
            <person name="Toyoda A."/>
            <person name="Takaki Y."/>
            <person name="Nishi S."/>
            <person name="Hori S."/>
            <person name="Arai W."/>
            <person name="Tsubouchi T."/>
            <person name="Morono Y."/>
            <person name="Uchiyama I."/>
            <person name="Ito T."/>
            <person name="Fujiyama A."/>
            <person name="Inagaki F."/>
            <person name="Takami H."/>
        </authorList>
    </citation>
    <scope>NUCLEOTIDE SEQUENCE</scope>
    <source>
        <strain evidence="1">Expedition CK06-06</strain>
    </source>
</reference>
<feature type="non-terminal residue" evidence="1">
    <location>
        <position position="1"/>
    </location>
</feature>
<feature type="non-terminal residue" evidence="1">
    <location>
        <position position="484"/>
    </location>
</feature>